<evidence type="ECO:0000313" key="2">
    <source>
        <dbReference type="Proteomes" id="UP001203423"/>
    </source>
</evidence>
<evidence type="ECO:0000313" key="1">
    <source>
        <dbReference type="EMBL" id="MCL1127160.1"/>
    </source>
</evidence>
<dbReference type="RefSeq" id="WP_248942556.1">
    <property type="nucleotide sequence ID" value="NZ_JAKIKS010000132.1"/>
</dbReference>
<keyword evidence="2" id="KW-1185">Reference proteome</keyword>
<sequence>MLAIIKHWGQTIFSLMLLLSVSGVVAAKSERDKYEDLQDGFFYRMYNTLSRETIRGITDVYNIQPTGFEHDTLSRGRVHALLGLMWSMGLDDEYAIADSQLALNKADKMKEKYIAHSIMSLAFYNKGWVSLAREQSALLKQSEFAGYEQKYEQEALVANLIVGSLAIREGDLATTQHTFSKVAQSTGKPWVETLAKTAALSMNGSILEAITSLKALVLDPTLTSAEREQVMSLLAETEQLAQTEQQQGKSELSETDKTSITRQVGQVLFNQVEQQGQSSIKGLISDLRRYTESVDL</sequence>
<reference evidence="1 2" key="1">
    <citation type="submission" date="2022-01" db="EMBL/GenBank/DDBJ databases">
        <title>Whole genome-based taxonomy of the Shewanellaceae.</title>
        <authorList>
            <person name="Martin-Rodriguez A.J."/>
        </authorList>
    </citation>
    <scope>NUCLEOTIDE SEQUENCE [LARGE SCALE GENOMIC DNA]</scope>
    <source>
        <strain evidence="1 2">DSM 17177</strain>
    </source>
</reference>
<name>A0ABT0LHL6_9GAMM</name>
<dbReference type="Proteomes" id="UP001203423">
    <property type="component" value="Unassembled WGS sequence"/>
</dbReference>
<protein>
    <submittedName>
        <fullName evidence="1">Uncharacterized protein</fullName>
    </submittedName>
</protein>
<comment type="caution">
    <text evidence="1">The sequence shown here is derived from an EMBL/GenBank/DDBJ whole genome shotgun (WGS) entry which is preliminary data.</text>
</comment>
<organism evidence="1 2">
    <name type="scientific">Shewanella surugensis</name>
    <dbReference type="NCBI Taxonomy" id="212020"/>
    <lineage>
        <taxon>Bacteria</taxon>
        <taxon>Pseudomonadati</taxon>
        <taxon>Pseudomonadota</taxon>
        <taxon>Gammaproteobacteria</taxon>
        <taxon>Alteromonadales</taxon>
        <taxon>Shewanellaceae</taxon>
        <taxon>Shewanella</taxon>
    </lineage>
</organism>
<dbReference type="EMBL" id="JAKIKS010000132">
    <property type="protein sequence ID" value="MCL1127160.1"/>
    <property type="molecule type" value="Genomic_DNA"/>
</dbReference>
<proteinExistence type="predicted"/>
<gene>
    <name evidence="1" type="ORF">L2764_22420</name>
</gene>
<accession>A0ABT0LHL6</accession>